<dbReference type="Proteomes" id="UP001595647">
    <property type="component" value="Unassembled WGS sequence"/>
</dbReference>
<protein>
    <submittedName>
        <fullName evidence="2">N-formylglutamate amidohydrolase</fullName>
    </submittedName>
</protein>
<keyword evidence="3" id="KW-1185">Reference proteome</keyword>
<dbReference type="PIRSF" id="PIRSF029730">
    <property type="entry name" value="UCP029730"/>
    <property type="match status" value="1"/>
</dbReference>
<feature type="region of interest" description="Disordered" evidence="1">
    <location>
        <begin position="1"/>
        <end position="27"/>
    </location>
</feature>
<proteinExistence type="predicted"/>
<dbReference type="EMBL" id="JBHRTG010000019">
    <property type="protein sequence ID" value="MFC3166330.1"/>
    <property type="molecule type" value="Genomic_DNA"/>
</dbReference>
<dbReference type="Gene3D" id="3.40.630.40">
    <property type="entry name" value="Zn-dependent exopeptidases"/>
    <property type="match status" value="1"/>
</dbReference>
<comment type="caution">
    <text evidence="2">The sequence shown here is derived from an EMBL/GenBank/DDBJ whole genome shotgun (WGS) entry which is preliminary data.</text>
</comment>
<dbReference type="RefSeq" id="WP_244658819.1">
    <property type="nucleotide sequence ID" value="NZ_CP059897.1"/>
</dbReference>
<evidence type="ECO:0000313" key="3">
    <source>
        <dbReference type="Proteomes" id="UP001595647"/>
    </source>
</evidence>
<dbReference type="Pfam" id="PF05013">
    <property type="entry name" value="FGase"/>
    <property type="match status" value="1"/>
</dbReference>
<name>A0ABV7I6U4_9HYPH</name>
<reference evidence="3" key="1">
    <citation type="journal article" date="2019" name="Int. J. Syst. Evol. Microbiol.">
        <title>The Global Catalogue of Microorganisms (GCM) 10K type strain sequencing project: providing services to taxonomists for standard genome sequencing and annotation.</title>
        <authorList>
            <consortium name="The Broad Institute Genomics Platform"/>
            <consortium name="The Broad Institute Genome Sequencing Center for Infectious Disease"/>
            <person name="Wu L."/>
            <person name="Ma J."/>
        </authorList>
    </citation>
    <scope>NUCLEOTIDE SEQUENCE [LARGE SCALE GENOMIC DNA]</scope>
    <source>
        <strain evidence="3">KCTC 52231</strain>
    </source>
</reference>
<organism evidence="2 3">
    <name type="scientific">Ciceribacter thiooxidans</name>
    <dbReference type="NCBI Taxonomy" id="1969821"/>
    <lineage>
        <taxon>Bacteria</taxon>
        <taxon>Pseudomonadati</taxon>
        <taxon>Pseudomonadota</taxon>
        <taxon>Alphaproteobacteria</taxon>
        <taxon>Hyphomicrobiales</taxon>
        <taxon>Rhizobiaceae</taxon>
        <taxon>Ciceribacter</taxon>
    </lineage>
</organism>
<gene>
    <name evidence="2" type="ORF">ACFOHV_23910</name>
</gene>
<dbReference type="SUPFAM" id="SSF53187">
    <property type="entry name" value="Zn-dependent exopeptidases"/>
    <property type="match status" value="1"/>
</dbReference>
<dbReference type="InterPro" id="IPR011227">
    <property type="entry name" value="UCP029730"/>
</dbReference>
<feature type="compositionally biased region" description="Basic and acidic residues" evidence="1">
    <location>
        <begin position="17"/>
        <end position="27"/>
    </location>
</feature>
<evidence type="ECO:0000256" key="1">
    <source>
        <dbReference type="SAM" id="MobiDB-lite"/>
    </source>
</evidence>
<sequence length="284" mass="32348">MRDLQKRKQKCQSMESQMRDRSRFHLAESDPHPLEVVGERYRGQFFLTCEHAGRAIPSCLGDLGIGRREMDRHIAYDVGAEEVSRKLSDLLSAPLYIQRYSRLVIDCNRPARASDSIPEMSDGTVIPKNIGLCPQDREERYLLIHRPYHDAVKEALGRFVMLNGEPILLAIHSFTPVMRSTGEAREYELGLLYNRDDRFARAMLEVVNLSYPEIKAALNVPYTVDDLSDYTIPVHGEARGIPHVLIEIRNDLISNQAGQSRWADIISQTARAAAVRMELMTNEL</sequence>
<evidence type="ECO:0000313" key="2">
    <source>
        <dbReference type="EMBL" id="MFC3166330.1"/>
    </source>
</evidence>
<accession>A0ABV7I6U4</accession>
<dbReference type="InterPro" id="IPR007709">
    <property type="entry name" value="N-FG_amidohydro"/>
</dbReference>